<dbReference type="EMBL" id="SCKX01000001">
    <property type="protein sequence ID" value="RWZ78738.1"/>
    <property type="molecule type" value="Genomic_DNA"/>
</dbReference>
<comment type="subcellular location">
    <subcellularLocation>
        <location evidence="1">Cell membrane</location>
        <topology evidence="1">Multi-pass membrane protein</topology>
    </subcellularLocation>
</comment>
<organism evidence="9 10">
    <name type="scientific">Candidatus Microsaccharimonas sossegonensis</name>
    <dbReference type="NCBI Taxonomy" id="2506948"/>
    <lineage>
        <taxon>Bacteria</taxon>
        <taxon>Candidatus Saccharimonadota</taxon>
        <taxon>Candidatus Saccharimonadia</taxon>
        <taxon>Candidatus Saccharimonadales</taxon>
        <taxon>Candidatus Saccharimonadaceae</taxon>
        <taxon>Candidatus Microsaccharimonas</taxon>
    </lineage>
</organism>
<dbReference type="PANTHER" id="PTHR46494">
    <property type="entry name" value="CORA FAMILY METAL ION TRANSPORTER (EUROFUNG)"/>
    <property type="match status" value="1"/>
</dbReference>
<feature type="transmembrane region" description="Helical" evidence="8">
    <location>
        <begin position="272"/>
        <end position="292"/>
    </location>
</feature>
<comment type="similarity">
    <text evidence="2">Belongs to the CorA metal ion transporter (MIT) (TC 1.A.35) family.</text>
</comment>
<evidence type="ECO:0000256" key="6">
    <source>
        <dbReference type="ARBA" id="ARBA00022989"/>
    </source>
</evidence>
<evidence type="ECO:0008006" key="11">
    <source>
        <dbReference type="Google" id="ProtNLM"/>
    </source>
</evidence>
<dbReference type="CDD" id="cd12822">
    <property type="entry name" value="TmCorA-like"/>
    <property type="match status" value="1"/>
</dbReference>
<dbReference type="InterPro" id="IPR045863">
    <property type="entry name" value="CorA_TM1_TM2"/>
</dbReference>
<evidence type="ECO:0000256" key="1">
    <source>
        <dbReference type="ARBA" id="ARBA00004651"/>
    </source>
</evidence>
<evidence type="ECO:0000256" key="4">
    <source>
        <dbReference type="ARBA" id="ARBA00022475"/>
    </source>
</evidence>
<keyword evidence="6 8" id="KW-1133">Transmembrane helix</keyword>
<keyword evidence="3" id="KW-0813">Transport</keyword>
<dbReference type="GO" id="GO:0000287">
    <property type="term" value="F:magnesium ion binding"/>
    <property type="evidence" value="ECO:0007669"/>
    <property type="project" value="TreeGrafter"/>
</dbReference>
<evidence type="ECO:0000313" key="10">
    <source>
        <dbReference type="Proteomes" id="UP000289257"/>
    </source>
</evidence>
<dbReference type="Gene3D" id="1.20.58.340">
    <property type="entry name" value="Magnesium transport protein CorA, transmembrane region"/>
    <property type="match status" value="2"/>
</dbReference>
<gene>
    <name evidence="9" type="ORF">EOT05_03245</name>
</gene>
<keyword evidence="4" id="KW-1003">Cell membrane</keyword>
<protein>
    <recommendedName>
        <fullName evidence="11">Magnesium transport protein CorA</fullName>
    </recommendedName>
</protein>
<dbReference type="GO" id="GO:0015087">
    <property type="term" value="F:cobalt ion transmembrane transporter activity"/>
    <property type="evidence" value="ECO:0007669"/>
    <property type="project" value="TreeGrafter"/>
</dbReference>
<dbReference type="Proteomes" id="UP000289257">
    <property type="component" value="Unassembled WGS sequence"/>
</dbReference>
<dbReference type="PANTHER" id="PTHR46494:SF1">
    <property type="entry name" value="CORA FAMILY METAL ION TRANSPORTER (EUROFUNG)"/>
    <property type="match status" value="1"/>
</dbReference>
<name>A0A4Q0AJ86_9BACT</name>
<keyword evidence="5 8" id="KW-0812">Transmembrane</keyword>
<dbReference type="InterPro" id="IPR045861">
    <property type="entry name" value="CorA_cytoplasmic_dom"/>
</dbReference>
<dbReference type="GO" id="GO:0005886">
    <property type="term" value="C:plasma membrane"/>
    <property type="evidence" value="ECO:0007669"/>
    <property type="project" value="UniProtKB-SubCell"/>
</dbReference>
<evidence type="ECO:0000256" key="7">
    <source>
        <dbReference type="ARBA" id="ARBA00023136"/>
    </source>
</evidence>
<evidence type="ECO:0000256" key="2">
    <source>
        <dbReference type="ARBA" id="ARBA00009765"/>
    </source>
</evidence>
<feature type="transmembrane region" description="Helical" evidence="8">
    <location>
        <begin position="312"/>
        <end position="332"/>
    </location>
</feature>
<dbReference type="Gene3D" id="3.30.460.20">
    <property type="entry name" value="CorA soluble domain-like"/>
    <property type="match status" value="1"/>
</dbReference>
<dbReference type="Pfam" id="PF01544">
    <property type="entry name" value="CorA"/>
    <property type="match status" value="1"/>
</dbReference>
<dbReference type="InterPro" id="IPR002523">
    <property type="entry name" value="MgTranspt_CorA/ZnTranspt_ZntB"/>
</dbReference>
<evidence type="ECO:0000256" key="8">
    <source>
        <dbReference type="SAM" id="Phobius"/>
    </source>
</evidence>
<dbReference type="GO" id="GO:0015095">
    <property type="term" value="F:magnesium ion transmembrane transporter activity"/>
    <property type="evidence" value="ECO:0007669"/>
    <property type="project" value="TreeGrafter"/>
</dbReference>
<keyword evidence="7 8" id="KW-0472">Membrane</keyword>
<dbReference type="GO" id="GO:0050897">
    <property type="term" value="F:cobalt ion binding"/>
    <property type="evidence" value="ECO:0007669"/>
    <property type="project" value="TreeGrafter"/>
</dbReference>
<sequence>MSKPSHLPAPQKLHNVLGMLNQQPGNVILTGHSSVIHQQFKGFKWLDFQNPKIEQLQEIAEKYELHDLHIAQAHTKNQISQVTVEEKYIFLILHFPHKLQGERRITSSQVNIFLGKNYLITIHDQNTPTIRECFNEHKDHTKDHSPGKIVFHIIEHLLKEVEVLLADVSTDLDKIEERVFNDATSDAFGIGILRQKIMRLLRTLASQRGILAELDEVIDMFTGERLARYYKSNTNLNSKLLETVEEAKESIEIYQDAHFTSSTEQTNKSLKALTLVFTLTIPAALISAIYGMNVTLPGGIGTGSWTFLGDYTMLKLIVAASVLSAIGMLLYFKYKKWS</sequence>
<comment type="caution">
    <text evidence="9">The sequence shown here is derived from an EMBL/GenBank/DDBJ whole genome shotgun (WGS) entry which is preliminary data.</text>
</comment>
<evidence type="ECO:0000313" key="9">
    <source>
        <dbReference type="EMBL" id="RWZ78738.1"/>
    </source>
</evidence>
<proteinExistence type="inferred from homology"/>
<reference evidence="9" key="1">
    <citation type="submission" date="2019-01" db="EMBL/GenBank/DDBJ databases">
        <title>Genomic signatures and co-occurrence patterns of the ultra-small Saccharimodia (Patescibacteria phylum) suggest a symbiotic lifestyle.</title>
        <authorList>
            <person name="Lemos L."/>
            <person name="Medeiros J."/>
            <person name="Andreote F."/>
            <person name="Fernandes G."/>
            <person name="Varani A."/>
            <person name="Oliveira G."/>
            <person name="Pylro V."/>
        </authorList>
    </citation>
    <scope>NUCLEOTIDE SEQUENCE [LARGE SCALE GENOMIC DNA]</scope>
    <source>
        <strain evidence="9">AMD02</strain>
    </source>
</reference>
<dbReference type="SUPFAM" id="SSF143865">
    <property type="entry name" value="CorA soluble domain-like"/>
    <property type="match status" value="1"/>
</dbReference>
<dbReference type="SUPFAM" id="SSF144083">
    <property type="entry name" value="Magnesium transport protein CorA, transmembrane region"/>
    <property type="match status" value="1"/>
</dbReference>
<evidence type="ECO:0000256" key="5">
    <source>
        <dbReference type="ARBA" id="ARBA00022692"/>
    </source>
</evidence>
<keyword evidence="10" id="KW-1185">Reference proteome</keyword>
<dbReference type="AlphaFoldDB" id="A0A4Q0AJ86"/>
<accession>A0A4Q0AJ86</accession>
<evidence type="ECO:0000256" key="3">
    <source>
        <dbReference type="ARBA" id="ARBA00022448"/>
    </source>
</evidence>